<feature type="domain" description="SCP2" evidence="1">
    <location>
        <begin position="23"/>
        <end position="110"/>
    </location>
</feature>
<gene>
    <name evidence="2" type="ORF">JW984_06755</name>
</gene>
<evidence type="ECO:0000259" key="1">
    <source>
        <dbReference type="Pfam" id="PF02036"/>
    </source>
</evidence>
<dbReference type="SUPFAM" id="SSF55718">
    <property type="entry name" value="SCP-like"/>
    <property type="match status" value="1"/>
</dbReference>
<reference evidence="2" key="1">
    <citation type="journal article" date="2021" name="Environ. Microbiol.">
        <title>Genomic characterization of three novel Desulfobacterota classes expand the metabolic and phylogenetic diversity of the phylum.</title>
        <authorList>
            <person name="Murphy C.L."/>
            <person name="Biggerstaff J."/>
            <person name="Eichhorn A."/>
            <person name="Ewing E."/>
            <person name="Shahan R."/>
            <person name="Soriano D."/>
            <person name="Stewart S."/>
            <person name="VanMol K."/>
            <person name="Walker R."/>
            <person name="Walters P."/>
            <person name="Elshahed M.S."/>
            <person name="Youssef N.H."/>
        </authorList>
    </citation>
    <scope>NUCLEOTIDE SEQUENCE</scope>
    <source>
        <strain evidence="2">Zod_Metabat.24</strain>
    </source>
</reference>
<comment type="caution">
    <text evidence="2">The sequence shown here is derived from an EMBL/GenBank/DDBJ whole genome shotgun (WGS) entry which is preliminary data.</text>
</comment>
<dbReference type="EMBL" id="JAFGIX010000032">
    <property type="protein sequence ID" value="MBN1572883.1"/>
    <property type="molecule type" value="Genomic_DNA"/>
</dbReference>
<dbReference type="Pfam" id="PF02036">
    <property type="entry name" value="SCP2"/>
    <property type="match status" value="1"/>
</dbReference>
<evidence type="ECO:0000313" key="2">
    <source>
        <dbReference type="EMBL" id="MBN1572883.1"/>
    </source>
</evidence>
<dbReference type="Gene3D" id="3.30.1050.10">
    <property type="entry name" value="SCP2 sterol-binding domain"/>
    <property type="match status" value="1"/>
</dbReference>
<sequence length="119" mass="13578">MATSDEIMEALQDFTEQCNNNKRLRRMQRDWTKKLHYVAVDTKDTFSMDVIEGEIVKTAAGTEGTPDIIVEADSETMCDMFWGDINPTQKYLKGEIKVKGTQEDVMRIDAITAVIWPDV</sequence>
<dbReference type="InterPro" id="IPR036527">
    <property type="entry name" value="SCP2_sterol-bd_dom_sf"/>
</dbReference>
<dbReference type="InterPro" id="IPR003033">
    <property type="entry name" value="SCP2_sterol-bd_dom"/>
</dbReference>
<organism evidence="2 3">
    <name type="scientific">Candidatus Zymogenus saltonus</name>
    <dbReference type="NCBI Taxonomy" id="2844893"/>
    <lineage>
        <taxon>Bacteria</taxon>
        <taxon>Deltaproteobacteria</taxon>
        <taxon>Candidatus Zymogenia</taxon>
        <taxon>Candidatus Zymogeniales</taxon>
        <taxon>Candidatus Zymogenaceae</taxon>
        <taxon>Candidatus Zymogenus</taxon>
    </lineage>
</organism>
<proteinExistence type="predicted"/>
<reference evidence="2" key="2">
    <citation type="submission" date="2021-01" db="EMBL/GenBank/DDBJ databases">
        <authorList>
            <person name="Hahn C.R."/>
            <person name="Youssef N.H."/>
            <person name="Elshahed M."/>
        </authorList>
    </citation>
    <scope>NUCLEOTIDE SEQUENCE</scope>
    <source>
        <strain evidence="2">Zod_Metabat.24</strain>
    </source>
</reference>
<accession>A0A9D8PNX4</accession>
<evidence type="ECO:0000313" key="3">
    <source>
        <dbReference type="Proteomes" id="UP000809273"/>
    </source>
</evidence>
<protein>
    <submittedName>
        <fullName evidence="2">SCP2 sterol-binding domain-containing protein</fullName>
    </submittedName>
</protein>
<dbReference type="Proteomes" id="UP000809273">
    <property type="component" value="Unassembled WGS sequence"/>
</dbReference>
<name>A0A9D8PNX4_9DELT</name>
<dbReference type="AlphaFoldDB" id="A0A9D8PNX4"/>